<reference evidence="1" key="1">
    <citation type="submission" date="2014-11" db="EMBL/GenBank/DDBJ databases">
        <authorList>
            <person name="Amaro Gonzalez C."/>
        </authorList>
    </citation>
    <scope>NUCLEOTIDE SEQUENCE</scope>
</reference>
<evidence type="ECO:0000313" key="1">
    <source>
        <dbReference type="EMBL" id="JAH74108.1"/>
    </source>
</evidence>
<protein>
    <submittedName>
        <fullName evidence="1">Uncharacterized protein</fullName>
    </submittedName>
</protein>
<organism evidence="1">
    <name type="scientific">Anguilla anguilla</name>
    <name type="common">European freshwater eel</name>
    <name type="synonym">Muraena anguilla</name>
    <dbReference type="NCBI Taxonomy" id="7936"/>
    <lineage>
        <taxon>Eukaryota</taxon>
        <taxon>Metazoa</taxon>
        <taxon>Chordata</taxon>
        <taxon>Craniata</taxon>
        <taxon>Vertebrata</taxon>
        <taxon>Euteleostomi</taxon>
        <taxon>Actinopterygii</taxon>
        <taxon>Neopterygii</taxon>
        <taxon>Teleostei</taxon>
        <taxon>Anguilliformes</taxon>
        <taxon>Anguillidae</taxon>
        <taxon>Anguilla</taxon>
    </lineage>
</organism>
<dbReference type="EMBL" id="GBXM01034469">
    <property type="protein sequence ID" value="JAH74108.1"/>
    <property type="molecule type" value="Transcribed_RNA"/>
</dbReference>
<reference evidence="1" key="2">
    <citation type="journal article" date="2015" name="Fish Shellfish Immunol.">
        <title>Early steps in the European eel (Anguilla anguilla)-Vibrio vulnificus interaction in the gills: Role of the RtxA13 toxin.</title>
        <authorList>
            <person name="Callol A."/>
            <person name="Pajuelo D."/>
            <person name="Ebbesson L."/>
            <person name="Teles M."/>
            <person name="MacKenzie S."/>
            <person name="Amaro C."/>
        </authorList>
    </citation>
    <scope>NUCLEOTIDE SEQUENCE</scope>
</reference>
<sequence length="26" mass="3186">MCERKNSEIKLFKFSILLDKNKCQRL</sequence>
<accession>A0A0E9VA57</accession>
<dbReference type="AlphaFoldDB" id="A0A0E9VA57"/>
<proteinExistence type="predicted"/>
<name>A0A0E9VA57_ANGAN</name>